<organism evidence="1 2">
    <name type="scientific">Vitrella brassicaformis (strain CCMP3155)</name>
    <dbReference type="NCBI Taxonomy" id="1169540"/>
    <lineage>
        <taxon>Eukaryota</taxon>
        <taxon>Sar</taxon>
        <taxon>Alveolata</taxon>
        <taxon>Colpodellida</taxon>
        <taxon>Vitrellaceae</taxon>
        <taxon>Vitrella</taxon>
    </lineage>
</organism>
<evidence type="ECO:0000313" key="2">
    <source>
        <dbReference type="Proteomes" id="UP000041254"/>
    </source>
</evidence>
<accession>A0A0G4EWM3</accession>
<evidence type="ECO:0000313" key="1">
    <source>
        <dbReference type="EMBL" id="CEM02464.1"/>
    </source>
</evidence>
<dbReference type="EMBL" id="CDMY01000327">
    <property type="protein sequence ID" value="CEM02464.1"/>
    <property type="molecule type" value="Genomic_DNA"/>
</dbReference>
<proteinExistence type="predicted"/>
<dbReference type="InParanoid" id="A0A0G4EWM3"/>
<sequence>MTPCGVSLFSVRGAFEGDGITKIEVPEDAQRVEVAGTQGAVTDDDGMPCGKVCIAQGRLWLGLGDHGPAGDLRSCQVWVWNKELPDDKTYVGTIDNEGAAMLASSVNFPAADMEIYTLQPSTGWQWCYYALKQGGALWCEWPDFIRLADIYKLTPSTGLPLIMSAQWMAAHLPTKADFHTMPLALRQYSTFGHLLNYKGTSLALEKMDRTRLSRSLLTDPIDGHTTIDFIGFDRERHIILKGMKEDDTFAADLHVGVGRIDIYTTEAEIEWLFLSGQSTGGVAALACPLLIKHGLADLIPEHRLAEIMPQERRPVGGGGLIAPQRCQ</sequence>
<reference evidence="1 2" key="1">
    <citation type="submission" date="2014-11" db="EMBL/GenBank/DDBJ databases">
        <authorList>
            <person name="Zhu J."/>
            <person name="Qi W."/>
            <person name="Song R."/>
        </authorList>
    </citation>
    <scope>NUCLEOTIDE SEQUENCE [LARGE SCALE GENOMIC DNA]</scope>
</reference>
<dbReference type="AlphaFoldDB" id="A0A0G4EWM3"/>
<gene>
    <name evidence="1" type="ORF">Vbra_13613</name>
</gene>
<dbReference type="PhylomeDB" id="A0A0G4EWM3"/>
<dbReference type="Proteomes" id="UP000041254">
    <property type="component" value="Unassembled WGS sequence"/>
</dbReference>
<protein>
    <submittedName>
        <fullName evidence="1">Uncharacterized protein</fullName>
    </submittedName>
</protein>
<keyword evidence="2" id="KW-1185">Reference proteome</keyword>
<dbReference type="VEuPathDB" id="CryptoDB:Vbra_13613"/>
<name>A0A0G4EWM3_VITBC</name>